<dbReference type="Proteomes" id="UP001642464">
    <property type="component" value="Unassembled WGS sequence"/>
</dbReference>
<feature type="compositionally biased region" description="Low complexity" evidence="1">
    <location>
        <begin position="475"/>
        <end position="495"/>
    </location>
</feature>
<gene>
    <name evidence="2" type="ORF">SCF082_LOCUS14345</name>
</gene>
<evidence type="ECO:0000313" key="3">
    <source>
        <dbReference type="Proteomes" id="UP001642464"/>
    </source>
</evidence>
<keyword evidence="3" id="KW-1185">Reference proteome</keyword>
<feature type="region of interest" description="Disordered" evidence="1">
    <location>
        <begin position="1"/>
        <end position="36"/>
    </location>
</feature>
<feature type="region of interest" description="Disordered" evidence="1">
    <location>
        <begin position="468"/>
        <end position="495"/>
    </location>
</feature>
<dbReference type="CDD" id="cd09272">
    <property type="entry name" value="RNase_HI_RT_Ty1"/>
    <property type="match status" value="1"/>
</dbReference>
<dbReference type="PANTHER" id="PTHR11439">
    <property type="entry name" value="GAG-POL-RELATED RETROTRANSPOSON"/>
    <property type="match status" value="1"/>
</dbReference>
<dbReference type="EMBL" id="CAXAMM010008991">
    <property type="protein sequence ID" value="CAK9019041.1"/>
    <property type="molecule type" value="Genomic_DNA"/>
</dbReference>
<proteinExistence type="predicted"/>
<protein>
    <submittedName>
        <fullName evidence="2">Retrovirus-related Pol polyprotein from transposon TNT 1-94</fullName>
    </submittedName>
</protein>
<organism evidence="2 3">
    <name type="scientific">Durusdinium trenchii</name>
    <dbReference type="NCBI Taxonomy" id="1381693"/>
    <lineage>
        <taxon>Eukaryota</taxon>
        <taxon>Sar</taxon>
        <taxon>Alveolata</taxon>
        <taxon>Dinophyceae</taxon>
        <taxon>Suessiales</taxon>
        <taxon>Symbiodiniaceae</taxon>
        <taxon>Durusdinium</taxon>
    </lineage>
</organism>
<sequence length="973" mass="110759">MSRRPVTPPRPSRRPVTPPRPRRERSRSPLTRQQEGLVHAFQRNVATRRGGRQARARTRGIHRGLLQVLHERILRVLEQLWDRAQRRVYEDRLRQIEERQAFLERGYPENKHTVLPNIRDFYIVGGVEAPSDIESESLVETIVDSEEERDEPIAVEDGPLDFAVHRELERVSSSSTVEHIRLIERREAPDVLRPQLIFPPLPGWRQWELEVQIEDGLARIHPQTRLVVSWDFHQVLDCFRVSSRQREHCENGRLPSQVQDTLARVAALSSNPTQIVTSYCNHPSTVNNVFQHCRPQPEFAKIVVTRKPSGRVGKLQTLLQLIDTSRCFLLHVDDSPEVVTEWREYIDQNPGCNLAICGIIVPRKARDSIADYRANVYEDTALQVPVHPRIEAMDQGGANLTQQSLLELTLESYTADALSKFIERIELVLNSIPHSTIFDVEWIADSGASRQVRMRIQQSCTVMQTLKMQPKSTKTPGTPAAPTPAAEPTEFPAPTADPEPAVEVVDAQPTDPEIPDESFEGVEAHDLPVSAGIPPGSSEAAMESEIWNLPEWLEFEQRHNLKRAYCDGCAFNLRSKSGQLLKKPWCIVTNCIRMYQFVSQHRCDASHTHGESMAGNAAHTAYYTSEFADMVMEAWSPQQWYKTVPKLAAFWTKLRESVKLEPEQYIVGQEGTLILGRKHYMEVKDGCTECELDMRSYTDSIVDTYCELTDFDRKRFRHVPSPHLPESSATEEDLTQTGELEKDAARILMRILWLSRLTRPDLSFIVTRLASRVSCWSRFEDRQLHRCVSYLNCSQELILKGSVSHDENFRLDVYTDADFAGCMHTVKSTSGLWIEISGSGSTFPVYWQSQRQSSVARSTTEAELIAMANGLYGEVYNLQSFVQQLVGSQVEVKFFQDNSAVLQVLEAGYSARLRHCGRVHKVNIAAVSEALQDESVNAQHCTTLQQKANSFTKIIRPNEWSLTLQQLSLHYKA</sequence>
<evidence type="ECO:0000256" key="1">
    <source>
        <dbReference type="SAM" id="MobiDB-lite"/>
    </source>
</evidence>
<reference evidence="2 3" key="1">
    <citation type="submission" date="2024-02" db="EMBL/GenBank/DDBJ databases">
        <authorList>
            <person name="Chen Y."/>
            <person name="Shah S."/>
            <person name="Dougan E. K."/>
            <person name="Thang M."/>
            <person name="Chan C."/>
        </authorList>
    </citation>
    <scope>NUCLEOTIDE SEQUENCE [LARGE SCALE GENOMIC DNA]</scope>
</reference>
<name>A0ABP0JXM1_9DINO</name>
<evidence type="ECO:0000313" key="2">
    <source>
        <dbReference type="EMBL" id="CAK9019041.1"/>
    </source>
</evidence>
<dbReference type="PANTHER" id="PTHR11439:SF467">
    <property type="entry name" value="INTEGRASE CATALYTIC DOMAIN-CONTAINING PROTEIN"/>
    <property type="match status" value="1"/>
</dbReference>
<comment type="caution">
    <text evidence="2">The sequence shown here is derived from an EMBL/GenBank/DDBJ whole genome shotgun (WGS) entry which is preliminary data.</text>
</comment>
<accession>A0ABP0JXM1</accession>
<feature type="compositionally biased region" description="Pro residues" evidence="1">
    <location>
        <begin position="1"/>
        <end position="10"/>
    </location>
</feature>